<comment type="caution">
    <text evidence="1">The sequence shown here is derived from an EMBL/GenBank/DDBJ whole genome shotgun (WGS) entry which is preliminary data.</text>
</comment>
<dbReference type="Proteomes" id="UP000011550">
    <property type="component" value="Unassembled WGS sequence"/>
</dbReference>
<dbReference type="Pfam" id="PF23959">
    <property type="entry name" value="DUF7288"/>
    <property type="match status" value="1"/>
</dbReference>
<dbReference type="OrthoDB" id="324613at2157"/>
<organism evidence="1 2">
    <name type="scientific">Haloferax mucosum ATCC BAA-1512</name>
    <dbReference type="NCBI Taxonomy" id="662479"/>
    <lineage>
        <taxon>Archaea</taxon>
        <taxon>Methanobacteriati</taxon>
        <taxon>Methanobacteriota</taxon>
        <taxon>Stenosarchaea group</taxon>
        <taxon>Halobacteria</taxon>
        <taxon>Halobacteriales</taxon>
        <taxon>Haloferacaceae</taxon>
        <taxon>Haloferax</taxon>
    </lineage>
</organism>
<gene>
    <name evidence="1" type="ORF">C440_13889</name>
</gene>
<dbReference type="PATRIC" id="fig|662479.7.peg.2809"/>
<name>M0I3N3_9EURY</name>
<evidence type="ECO:0000313" key="1">
    <source>
        <dbReference type="EMBL" id="ELZ91410.1"/>
    </source>
</evidence>
<keyword evidence="2" id="KW-1185">Reference proteome</keyword>
<dbReference type="STRING" id="662479.C440_13889"/>
<proteinExistence type="predicted"/>
<dbReference type="AlphaFoldDB" id="M0I3N3"/>
<sequence length="209" mass="22655">MTDRTRGQAFTLEGFVASAFLLTALLFAHQSLVLSPSTGGTVDAETQTQLRQQAQDVLLAASNADSRDLSWTVRHWNPDRALFVGADSRTAGYGNGKDVPGELGGLLVTVFGEQGRSYNVVMVARNTTSDKPPVRERIVWRGPPGQTAVTASYRLTLYDNMTLTGDQAPITELRTYSASDTGANNGYYPIPNVADGPVYNVVEVRLTVW</sequence>
<evidence type="ECO:0000313" key="2">
    <source>
        <dbReference type="Proteomes" id="UP000011550"/>
    </source>
</evidence>
<dbReference type="RefSeq" id="WP_008321163.1">
    <property type="nucleotide sequence ID" value="NZ_AOLN01000018.1"/>
</dbReference>
<accession>M0I3N3</accession>
<protein>
    <submittedName>
        <fullName evidence="1">Uncharacterized protein</fullName>
    </submittedName>
</protein>
<reference evidence="1 2" key="1">
    <citation type="journal article" date="2014" name="PLoS Genet.">
        <title>Phylogenetically driven sequencing of extremely halophilic archaea reveals strategies for static and dynamic osmo-response.</title>
        <authorList>
            <person name="Becker E.A."/>
            <person name="Seitzer P.M."/>
            <person name="Tritt A."/>
            <person name="Larsen D."/>
            <person name="Krusor M."/>
            <person name="Yao A.I."/>
            <person name="Wu D."/>
            <person name="Madern D."/>
            <person name="Eisen J.A."/>
            <person name="Darling A.E."/>
            <person name="Facciotti M.T."/>
        </authorList>
    </citation>
    <scope>NUCLEOTIDE SEQUENCE [LARGE SCALE GENOMIC DNA]</scope>
    <source>
        <strain evidence="1 2">ATCC BAA-1512</strain>
    </source>
</reference>
<dbReference type="EMBL" id="AOLN01000018">
    <property type="protein sequence ID" value="ELZ91410.1"/>
    <property type="molecule type" value="Genomic_DNA"/>
</dbReference>
<dbReference type="InterPro" id="IPR055712">
    <property type="entry name" value="DUF7288"/>
</dbReference>